<dbReference type="InterPro" id="IPR050639">
    <property type="entry name" value="SSR_resolvase"/>
</dbReference>
<protein>
    <submittedName>
        <fullName evidence="7">DNA invertase Pin-like site-specific DNA recombinase</fullName>
    </submittedName>
</protein>
<evidence type="ECO:0000256" key="2">
    <source>
        <dbReference type="ARBA" id="ARBA00023125"/>
    </source>
</evidence>
<evidence type="ECO:0000259" key="6">
    <source>
        <dbReference type="PROSITE" id="PS51737"/>
    </source>
</evidence>
<keyword evidence="3" id="KW-0233">DNA recombination</keyword>
<gene>
    <name evidence="7" type="ORF">BKA23_1379</name>
</gene>
<dbReference type="Proteomes" id="UP000318297">
    <property type="component" value="Unassembled WGS sequence"/>
</dbReference>
<evidence type="ECO:0000313" key="8">
    <source>
        <dbReference type="Proteomes" id="UP000318297"/>
    </source>
</evidence>
<dbReference type="InterPro" id="IPR036162">
    <property type="entry name" value="Resolvase-like_N_sf"/>
</dbReference>
<evidence type="ECO:0000256" key="5">
    <source>
        <dbReference type="PROSITE-ProRule" id="PRU10137"/>
    </source>
</evidence>
<dbReference type="Pfam" id="PF07508">
    <property type="entry name" value="Recombinase"/>
    <property type="match status" value="1"/>
</dbReference>
<feature type="active site" description="O-(5'-phospho-DNA)-serine intermediate" evidence="4 5">
    <location>
        <position position="25"/>
    </location>
</feature>
<dbReference type="SUPFAM" id="SSF53041">
    <property type="entry name" value="Resolvase-like"/>
    <property type="match status" value="1"/>
</dbReference>
<dbReference type="CDD" id="cd00338">
    <property type="entry name" value="Ser_Recombinase"/>
    <property type="match status" value="1"/>
</dbReference>
<keyword evidence="2" id="KW-0238">DNA-binding</keyword>
<dbReference type="PANTHER" id="PTHR30461:SF23">
    <property type="entry name" value="DNA RECOMBINASE-RELATED"/>
    <property type="match status" value="1"/>
</dbReference>
<evidence type="ECO:0000256" key="1">
    <source>
        <dbReference type="ARBA" id="ARBA00022908"/>
    </source>
</evidence>
<dbReference type="PANTHER" id="PTHR30461">
    <property type="entry name" value="DNA-INVERTASE FROM LAMBDOID PROPHAGE"/>
    <property type="match status" value="1"/>
</dbReference>
<dbReference type="GO" id="GO:0003677">
    <property type="term" value="F:DNA binding"/>
    <property type="evidence" value="ECO:0007669"/>
    <property type="project" value="UniProtKB-KW"/>
</dbReference>
<sequence length="459" mass="51763">MSTTATHPTATETATKVAVTYLRVSTTRQMSAGADVDAEGNSIATQREWSAKKAVALGASLQQEFVEPGASAQTIEKRPVFKQMLAYLGEHPEVDYVIIYMRSRAFRNLGDAVMTKRTLERLGVKLVSAKEDFGDGIMADAMEAVTDIMNEVQVRLSGEDIKIKLRHKVENGGTTGRAKLGYLNVRVEHDGRLINSIALDQERAPLVKQAFELYATGDYSLERLHVAMADLGFTTRPSRKFAQQPVSIAKLHTMLRDPYYVGIVTYKGEQFPGRHEPIIDQDLFDQVQQVMNHRSKRGQRDRVLYHYLKGLLYCDRCAKAGRNARLIYTEAKGRGGTYAYYLCRGRQDGVCDLPYLPVDRVEDAVARHYVTLGLPTDFLTEIREAIDQNMASESASIRELHARYRRKLTTLAAREEKLLDLTEDGALPRERIRARLRQLQIERHRAEQGLTETGDKIAQ</sequence>
<dbReference type="Gene3D" id="3.40.50.1390">
    <property type="entry name" value="Resolvase, N-terminal catalytic domain"/>
    <property type="match status" value="1"/>
</dbReference>
<dbReference type="InterPro" id="IPR038109">
    <property type="entry name" value="DNA_bind_recomb_sf"/>
</dbReference>
<keyword evidence="8" id="KW-1185">Reference proteome</keyword>
<organism evidence="7 8">
    <name type="scientific">Rudaeicoccus suwonensis</name>
    <dbReference type="NCBI Taxonomy" id="657409"/>
    <lineage>
        <taxon>Bacteria</taxon>
        <taxon>Bacillati</taxon>
        <taxon>Actinomycetota</taxon>
        <taxon>Actinomycetes</taxon>
        <taxon>Micrococcales</taxon>
        <taxon>Dermacoccaceae</taxon>
        <taxon>Rudaeicoccus</taxon>
    </lineage>
</organism>
<reference evidence="7 8" key="1">
    <citation type="submission" date="2019-06" db="EMBL/GenBank/DDBJ databases">
        <title>Sequencing the genomes of 1000 actinobacteria strains.</title>
        <authorList>
            <person name="Klenk H.-P."/>
        </authorList>
    </citation>
    <scope>NUCLEOTIDE SEQUENCE [LARGE SCALE GENOMIC DNA]</scope>
    <source>
        <strain evidence="7 8">DSM 19560</strain>
    </source>
</reference>
<dbReference type="GO" id="GO:0000150">
    <property type="term" value="F:DNA strand exchange activity"/>
    <property type="evidence" value="ECO:0007669"/>
    <property type="project" value="InterPro"/>
</dbReference>
<comment type="caution">
    <text evidence="7">The sequence shown here is derived from an EMBL/GenBank/DDBJ whole genome shotgun (WGS) entry which is preliminary data.</text>
</comment>
<evidence type="ECO:0000256" key="3">
    <source>
        <dbReference type="ARBA" id="ARBA00023172"/>
    </source>
</evidence>
<dbReference type="PROSITE" id="PS51737">
    <property type="entry name" value="RECOMBINASE_DNA_BIND"/>
    <property type="match status" value="1"/>
</dbReference>
<dbReference type="Pfam" id="PF00239">
    <property type="entry name" value="Resolvase"/>
    <property type="match status" value="1"/>
</dbReference>
<feature type="domain" description="Recombinase" evidence="6">
    <location>
        <begin position="179"/>
        <end position="297"/>
    </location>
</feature>
<dbReference type="InterPro" id="IPR006118">
    <property type="entry name" value="Recombinase_CS"/>
</dbReference>
<dbReference type="InterPro" id="IPR011109">
    <property type="entry name" value="DNA_bind_recombinase_dom"/>
</dbReference>
<proteinExistence type="predicted"/>
<dbReference type="InterPro" id="IPR006119">
    <property type="entry name" value="Resolv_N"/>
</dbReference>
<dbReference type="Gene3D" id="3.90.1750.20">
    <property type="entry name" value="Putative Large Serine Recombinase, Chain B, Domain 2"/>
    <property type="match status" value="1"/>
</dbReference>
<dbReference type="Pfam" id="PF13408">
    <property type="entry name" value="Zn_ribbon_recom"/>
    <property type="match status" value="1"/>
</dbReference>
<dbReference type="PROSITE" id="PS00397">
    <property type="entry name" value="RECOMBINASES_1"/>
    <property type="match status" value="1"/>
</dbReference>
<dbReference type="AlphaFoldDB" id="A0A561EAD2"/>
<evidence type="ECO:0000313" key="7">
    <source>
        <dbReference type="EMBL" id="TWE12566.1"/>
    </source>
</evidence>
<dbReference type="SMART" id="SM00857">
    <property type="entry name" value="Resolvase"/>
    <property type="match status" value="1"/>
</dbReference>
<dbReference type="GO" id="GO:0015074">
    <property type="term" value="P:DNA integration"/>
    <property type="evidence" value="ECO:0007669"/>
    <property type="project" value="UniProtKB-KW"/>
</dbReference>
<dbReference type="RefSeq" id="WP_170226395.1">
    <property type="nucleotide sequence ID" value="NZ_VIVQ01000001.1"/>
</dbReference>
<evidence type="ECO:0000256" key="4">
    <source>
        <dbReference type="PIRSR" id="PIRSR606118-50"/>
    </source>
</evidence>
<name>A0A561EAD2_9MICO</name>
<keyword evidence="1" id="KW-0229">DNA integration</keyword>
<dbReference type="EMBL" id="VIVQ01000001">
    <property type="protein sequence ID" value="TWE12566.1"/>
    <property type="molecule type" value="Genomic_DNA"/>
</dbReference>
<dbReference type="InterPro" id="IPR025827">
    <property type="entry name" value="Zn_ribbon_recom_dom"/>
</dbReference>
<accession>A0A561EAD2</accession>